<name>F8P2G4_SERL9</name>
<evidence type="ECO:0000313" key="1">
    <source>
        <dbReference type="EMBL" id="EGO22349.1"/>
    </source>
</evidence>
<gene>
    <name evidence="1" type="ORF">SERLADRAFT_395455</name>
</gene>
<reference evidence="1" key="1">
    <citation type="submission" date="2011-04" db="EMBL/GenBank/DDBJ databases">
        <title>Evolution of plant cell wall degrading machinery underlies the functional diversity of forest fungi.</title>
        <authorList>
            <consortium name="US DOE Joint Genome Institute (JGI-PGF)"/>
            <person name="Eastwood D.C."/>
            <person name="Floudas D."/>
            <person name="Binder M."/>
            <person name="Majcherczyk A."/>
            <person name="Schneider P."/>
            <person name="Aerts A."/>
            <person name="Asiegbu F.O."/>
            <person name="Baker S.E."/>
            <person name="Barry K."/>
            <person name="Bendiksby M."/>
            <person name="Blumentritt M."/>
            <person name="Coutinho P.M."/>
            <person name="Cullen D."/>
            <person name="Cullen D."/>
            <person name="Gathman A."/>
            <person name="Goodell B."/>
            <person name="Henrissat B."/>
            <person name="Ihrmark K."/>
            <person name="Kauserud H."/>
            <person name="Kohler A."/>
            <person name="LaButti K."/>
            <person name="Lapidus A."/>
            <person name="Lavin J.L."/>
            <person name="Lee Y.-H."/>
            <person name="Lindquist E."/>
            <person name="Lilly W."/>
            <person name="Lucas S."/>
            <person name="Morin E."/>
            <person name="Murat C."/>
            <person name="Oguiza J.A."/>
            <person name="Park J."/>
            <person name="Pisabarro A.G."/>
            <person name="Riley R."/>
            <person name="Rosling A."/>
            <person name="Salamov A."/>
            <person name="Schmidt O."/>
            <person name="Schmutz J."/>
            <person name="Skrede I."/>
            <person name="Stenlid J."/>
            <person name="Wiebenga A."/>
            <person name="Xie X."/>
            <person name="Kues U."/>
            <person name="Hibbett D.S."/>
            <person name="Hoffmeister D."/>
            <person name="Hogberg N."/>
            <person name="Martin F."/>
            <person name="Grigoriev I.V."/>
            <person name="Watkinson S.C."/>
        </authorList>
    </citation>
    <scope>NUCLEOTIDE SEQUENCE</scope>
    <source>
        <strain evidence="1">S7.9</strain>
    </source>
</reference>
<dbReference type="EMBL" id="GL945437">
    <property type="protein sequence ID" value="EGO22349.1"/>
    <property type="molecule type" value="Genomic_DNA"/>
</dbReference>
<dbReference type="GeneID" id="18811721"/>
<dbReference type="Proteomes" id="UP000008064">
    <property type="component" value="Unassembled WGS sequence"/>
</dbReference>
<dbReference type="RefSeq" id="XP_007320887.1">
    <property type="nucleotide sequence ID" value="XM_007320825.1"/>
</dbReference>
<proteinExistence type="predicted"/>
<organism>
    <name type="scientific">Serpula lacrymans var. lacrymans (strain S7.9)</name>
    <name type="common">Dry rot fungus</name>
    <dbReference type="NCBI Taxonomy" id="578457"/>
    <lineage>
        <taxon>Eukaryota</taxon>
        <taxon>Fungi</taxon>
        <taxon>Dikarya</taxon>
        <taxon>Basidiomycota</taxon>
        <taxon>Agaricomycotina</taxon>
        <taxon>Agaricomycetes</taxon>
        <taxon>Agaricomycetidae</taxon>
        <taxon>Boletales</taxon>
        <taxon>Coniophorineae</taxon>
        <taxon>Serpulaceae</taxon>
        <taxon>Serpula</taxon>
    </lineage>
</organism>
<dbReference type="KEGG" id="sla:SERLADRAFT_395455"/>
<accession>F8P2G4</accession>
<dbReference type="AlphaFoldDB" id="F8P2G4"/>
<sequence>MVPSSWQEHTTPPSHLSVTKFLALSLPPKSSAFIPEQCGGEIELNNEDLKVFETLQKAQSSSQNASLLDADI</sequence>
<dbReference type="HOGENOM" id="CLU_2723747_0_0_1"/>
<protein>
    <submittedName>
        <fullName evidence="1">Uncharacterized protein</fullName>
    </submittedName>
</protein>